<proteinExistence type="predicted"/>
<dbReference type="OrthoDB" id="10253744at2759"/>
<feature type="non-terminal residue" evidence="1">
    <location>
        <position position="148"/>
    </location>
</feature>
<dbReference type="Pfam" id="PF06999">
    <property type="entry name" value="Suc_Fer-like"/>
    <property type="match status" value="1"/>
</dbReference>
<dbReference type="SUPFAM" id="SSF52833">
    <property type="entry name" value="Thioredoxin-like"/>
    <property type="match status" value="1"/>
</dbReference>
<dbReference type="PANTHER" id="PTHR31902">
    <property type="entry name" value="ACTIN PATCHES DISTAL PROTEIN 1"/>
    <property type="match status" value="1"/>
</dbReference>
<organism evidence="1 2">
    <name type="scientific">Dacryopinax primogenitus (strain DJM 731)</name>
    <name type="common">Brown rot fungus</name>
    <dbReference type="NCBI Taxonomy" id="1858805"/>
    <lineage>
        <taxon>Eukaryota</taxon>
        <taxon>Fungi</taxon>
        <taxon>Dikarya</taxon>
        <taxon>Basidiomycota</taxon>
        <taxon>Agaricomycotina</taxon>
        <taxon>Dacrymycetes</taxon>
        <taxon>Dacrymycetales</taxon>
        <taxon>Dacrymycetaceae</taxon>
        <taxon>Dacryopinax</taxon>
    </lineage>
</organism>
<reference evidence="1 2" key="1">
    <citation type="journal article" date="2012" name="Science">
        <title>The Paleozoic origin of enzymatic lignin decomposition reconstructed from 31 fungal genomes.</title>
        <authorList>
            <person name="Floudas D."/>
            <person name="Binder M."/>
            <person name="Riley R."/>
            <person name="Barry K."/>
            <person name="Blanchette R.A."/>
            <person name="Henrissat B."/>
            <person name="Martinez A.T."/>
            <person name="Otillar R."/>
            <person name="Spatafora J.W."/>
            <person name="Yadav J.S."/>
            <person name="Aerts A."/>
            <person name="Benoit I."/>
            <person name="Boyd A."/>
            <person name="Carlson A."/>
            <person name="Copeland A."/>
            <person name="Coutinho P.M."/>
            <person name="de Vries R.P."/>
            <person name="Ferreira P."/>
            <person name="Findley K."/>
            <person name="Foster B."/>
            <person name="Gaskell J."/>
            <person name="Glotzer D."/>
            <person name="Gorecki P."/>
            <person name="Heitman J."/>
            <person name="Hesse C."/>
            <person name="Hori C."/>
            <person name="Igarashi K."/>
            <person name="Jurgens J.A."/>
            <person name="Kallen N."/>
            <person name="Kersten P."/>
            <person name="Kohler A."/>
            <person name="Kuees U."/>
            <person name="Kumar T.K.A."/>
            <person name="Kuo A."/>
            <person name="LaButti K."/>
            <person name="Larrondo L.F."/>
            <person name="Lindquist E."/>
            <person name="Ling A."/>
            <person name="Lombard V."/>
            <person name="Lucas S."/>
            <person name="Lundell T."/>
            <person name="Martin R."/>
            <person name="McLaughlin D.J."/>
            <person name="Morgenstern I."/>
            <person name="Morin E."/>
            <person name="Murat C."/>
            <person name="Nagy L.G."/>
            <person name="Nolan M."/>
            <person name="Ohm R.A."/>
            <person name="Patyshakuliyeva A."/>
            <person name="Rokas A."/>
            <person name="Ruiz-Duenas F.J."/>
            <person name="Sabat G."/>
            <person name="Salamov A."/>
            <person name="Samejima M."/>
            <person name="Schmutz J."/>
            <person name="Slot J.C."/>
            <person name="St John F."/>
            <person name="Stenlid J."/>
            <person name="Sun H."/>
            <person name="Sun S."/>
            <person name="Syed K."/>
            <person name="Tsang A."/>
            <person name="Wiebenga A."/>
            <person name="Young D."/>
            <person name="Pisabarro A."/>
            <person name="Eastwood D.C."/>
            <person name="Martin F."/>
            <person name="Cullen D."/>
            <person name="Grigoriev I.V."/>
            <person name="Hibbett D.S."/>
        </authorList>
    </citation>
    <scope>NUCLEOTIDE SEQUENCE [LARGE SCALE GENOMIC DNA]</scope>
    <source>
        <strain evidence="1 2">DJM-731 SS1</strain>
    </source>
</reference>
<dbReference type="EMBL" id="JH795869">
    <property type="protein sequence ID" value="EJT99493.1"/>
    <property type="molecule type" value="Genomic_DNA"/>
</dbReference>
<gene>
    <name evidence="1" type="ORF">DACRYDRAFT_55826</name>
</gene>
<dbReference type="GeneID" id="63690408"/>
<dbReference type="AlphaFoldDB" id="M5FTQ5"/>
<dbReference type="PANTHER" id="PTHR31902:SF14">
    <property type="entry name" value="ACTIN PATCHES DISTAL PROTEIN 1"/>
    <property type="match status" value="1"/>
</dbReference>
<protein>
    <recommendedName>
        <fullName evidence="3">Sucraseferredoxin-like protein</fullName>
    </recommendedName>
</protein>
<dbReference type="InterPro" id="IPR009737">
    <property type="entry name" value="Aim32/Apd1-like"/>
</dbReference>
<evidence type="ECO:0008006" key="3">
    <source>
        <dbReference type="Google" id="ProtNLM"/>
    </source>
</evidence>
<dbReference type="Proteomes" id="UP000030653">
    <property type="component" value="Unassembled WGS sequence"/>
</dbReference>
<dbReference type="RefSeq" id="XP_040626391.1">
    <property type="nucleotide sequence ID" value="XM_040775346.1"/>
</dbReference>
<dbReference type="CDD" id="cd03062">
    <property type="entry name" value="TRX_Fd_Sucrase"/>
    <property type="match status" value="1"/>
</dbReference>
<name>M5FTQ5_DACPD</name>
<dbReference type="HOGENOM" id="CLU_1763161_0_0_1"/>
<dbReference type="STRING" id="1858805.M5FTQ5"/>
<evidence type="ECO:0000313" key="2">
    <source>
        <dbReference type="Proteomes" id="UP000030653"/>
    </source>
</evidence>
<sequence>MHHATKQVYATFYRLGHLPTPILLQPGDLPTLAQLQLSPPIGEEETHIYVCTHGARDCRCGTTGVAVFRALKAEAGRLGRGGSKRVRVREISHVGGHKWAANVLVYPPGDWYGLIRPGEAGELLARVGEGVGVWAERWRGRMGFGEKE</sequence>
<accession>M5FTQ5</accession>
<dbReference type="Gene3D" id="3.40.30.10">
    <property type="entry name" value="Glutaredoxin"/>
    <property type="match status" value="1"/>
</dbReference>
<keyword evidence="2" id="KW-1185">Reference proteome</keyword>
<evidence type="ECO:0000313" key="1">
    <source>
        <dbReference type="EMBL" id="EJT99493.1"/>
    </source>
</evidence>
<dbReference type="InterPro" id="IPR036249">
    <property type="entry name" value="Thioredoxin-like_sf"/>
</dbReference>